<dbReference type="GO" id="GO:0004523">
    <property type="term" value="F:RNA-DNA hybrid ribonuclease activity"/>
    <property type="evidence" value="ECO:0007669"/>
    <property type="project" value="InterPro"/>
</dbReference>
<comment type="similarity">
    <text evidence="1">Belongs to the RNase H family.</text>
</comment>
<dbReference type="InterPro" id="IPR050092">
    <property type="entry name" value="RNase_H"/>
</dbReference>
<dbReference type="InterPro" id="IPR036397">
    <property type="entry name" value="RNaseH_sf"/>
</dbReference>
<dbReference type="SUPFAM" id="SSF53098">
    <property type="entry name" value="Ribonuclease H-like"/>
    <property type="match status" value="1"/>
</dbReference>
<dbReference type="InterPro" id="IPR012337">
    <property type="entry name" value="RNaseH-like_sf"/>
</dbReference>
<evidence type="ECO:0000259" key="3">
    <source>
        <dbReference type="PROSITE" id="PS50879"/>
    </source>
</evidence>
<dbReference type="GO" id="GO:0003676">
    <property type="term" value="F:nucleic acid binding"/>
    <property type="evidence" value="ECO:0007669"/>
    <property type="project" value="InterPro"/>
</dbReference>
<keyword evidence="5" id="KW-1185">Reference proteome</keyword>
<dbReference type="GO" id="GO:0043137">
    <property type="term" value="P:DNA replication, removal of RNA primer"/>
    <property type="evidence" value="ECO:0007669"/>
    <property type="project" value="TreeGrafter"/>
</dbReference>
<dbReference type="EMBL" id="BMAT01000352">
    <property type="protein sequence ID" value="GFR64655.1"/>
    <property type="molecule type" value="Genomic_DNA"/>
</dbReference>
<protein>
    <submittedName>
        <fullName evidence="4">Ribonuclease H1</fullName>
    </submittedName>
</protein>
<sequence length="126" mass="14227">MSFCLFHFQAAVRAVQIAKTRGVKNLILYTDSQYLINGITKWIGGWKKREWKTSAGEPVKNKEDFEALEMEISDISIKWIHAKCKSGIDGCDQADKLAKKGAGLKDKGDKSQEVKHKENEAKNNNE</sequence>
<evidence type="ECO:0000313" key="5">
    <source>
        <dbReference type="Proteomes" id="UP000762676"/>
    </source>
</evidence>
<reference evidence="4 5" key="1">
    <citation type="journal article" date="2021" name="Elife">
        <title>Chloroplast acquisition without the gene transfer in kleptoplastic sea slugs, Plakobranchus ocellatus.</title>
        <authorList>
            <person name="Maeda T."/>
            <person name="Takahashi S."/>
            <person name="Yoshida T."/>
            <person name="Shimamura S."/>
            <person name="Takaki Y."/>
            <person name="Nagai Y."/>
            <person name="Toyoda A."/>
            <person name="Suzuki Y."/>
            <person name="Arimoto A."/>
            <person name="Ishii H."/>
            <person name="Satoh N."/>
            <person name="Nishiyama T."/>
            <person name="Hasebe M."/>
            <person name="Maruyama T."/>
            <person name="Minagawa J."/>
            <person name="Obokata J."/>
            <person name="Shigenobu S."/>
        </authorList>
    </citation>
    <scope>NUCLEOTIDE SEQUENCE [LARGE SCALE GENOMIC DNA]</scope>
</reference>
<evidence type="ECO:0000313" key="4">
    <source>
        <dbReference type="EMBL" id="GFR64655.1"/>
    </source>
</evidence>
<organism evidence="4 5">
    <name type="scientific">Elysia marginata</name>
    <dbReference type="NCBI Taxonomy" id="1093978"/>
    <lineage>
        <taxon>Eukaryota</taxon>
        <taxon>Metazoa</taxon>
        <taxon>Spiralia</taxon>
        <taxon>Lophotrochozoa</taxon>
        <taxon>Mollusca</taxon>
        <taxon>Gastropoda</taxon>
        <taxon>Heterobranchia</taxon>
        <taxon>Euthyneura</taxon>
        <taxon>Panpulmonata</taxon>
        <taxon>Sacoglossa</taxon>
        <taxon>Placobranchoidea</taxon>
        <taxon>Plakobranchidae</taxon>
        <taxon>Elysia</taxon>
    </lineage>
</organism>
<dbReference type="Pfam" id="PF00075">
    <property type="entry name" value="RNase_H"/>
    <property type="match status" value="1"/>
</dbReference>
<dbReference type="InterPro" id="IPR002156">
    <property type="entry name" value="RNaseH_domain"/>
</dbReference>
<dbReference type="PANTHER" id="PTHR10642:SF31">
    <property type="entry name" value="RIBONUCLEASE H1"/>
    <property type="match status" value="1"/>
</dbReference>
<dbReference type="Gene3D" id="3.30.420.10">
    <property type="entry name" value="Ribonuclease H-like superfamily/Ribonuclease H"/>
    <property type="match status" value="1"/>
</dbReference>
<accession>A0AAV4EWD7</accession>
<evidence type="ECO:0000256" key="2">
    <source>
        <dbReference type="SAM" id="MobiDB-lite"/>
    </source>
</evidence>
<feature type="region of interest" description="Disordered" evidence="2">
    <location>
        <begin position="101"/>
        <end position="126"/>
    </location>
</feature>
<dbReference type="PROSITE" id="PS50879">
    <property type="entry name" value="RNASE_H_1"/>
    <property type="match status" value="1"/>
</dbReference>
<feature type="domain" description="RNase H type-1" evidence="3">
    <location>
        <begin position="1"/>
        <end position="103"/>
    </location>
</feature>
<name>A0AAV4EWD7_9GAST</name>
<evidence type="ECO:0000256" key="1">
    <source>
        <dbReference type="ARBA" id="ARBA00005300"/>
    </source>
</evidence>
<gene>
    <name evidence="4" type="ORF">ElyMa_000183600</name>
</gene>
<dbReference type="AlphaFoldDB" id="A0AAV4EWD7"/>
<proteinExistence type="inferred from homology"/>
<comment type="caution">
    <text evidence="4">The sequence shown here is derived from an EMBL/GenBank/DDBJ whole genome shotgun (WGS) entry which is preliminary data.</text>
</comment>
<dbReference type="Proteomes" id="UP000762676">
    <property type="component" value="Unassembled WGS sequence"/>
</dbReference>
<dbReference type="PANTHER" id="PTHR10642">
    <property type="entry name" value="RIBONUCLEASE H1"/>
    <property type="match status" value="1"/>
</dbReference>